<keyword evidence="12" id="KW-1185">Reference proteome</keyword>
<keyword evidence="8" id="KW-0902">Two-component regulatory system</keyword>
<evidence type="ECO:0000313" key="11">
    <source>
        <dbReference type="EMBL" id="KMY49763.1"/>
    </source>
</evidence>
<dbReference type="InterPro" id="IPR035965">
    <property type="entry name" value="PAS-like_dom_sf"/>
</dbReference>
<dbReference type="InterPro" id="IPR003661">
    <property type="entry name" value="HisK_dim/P_dom"/>
</dbReference>
<dbReference type="SUPFAM" id="SSF55785">
    <property type="entry name" value="PYP-like sensor domain (PAS domain)"/>
    <property type="match status" value="1"/>
</dbReference>
<keyword evidence="3" id="KW-0597">Phosphoprotein</keyword>
<dbReference type="SMART" id="SM00091">
    <property type="entry name" value="PAS"/>
    <property type="match status" value="1"/>
</dbReference>
<dbReference type="CDD" id="cd00082">
    <property type="entry name" value="HisKA"/>
    <property type="match status" value="1"/>
</dbReference>
<evidence type="ECO:0000256" key="2">
    <source>
        <dbReference type="ARBA" id="ARBA00012438"/>
    </source>
</evidence>
<dbReference type="EMBL" id="LFZW01000001">
    <property type="protein sequence ID" value="KMY49763.1"/>
    <property type="molecule type" value="Genomic_DNA"/>
</dbReference>
<evidence type="ECO:0000259" key="10">
    <source>
        <dbReference type="PROSITE" id="PS50113"/>
    </source>
</evidence>
<keyword evidence="4" id="KW-0808">Transferase</keyword>
<dbReference type="Gene3D" id="3.30.565.10">
    <property type="entry name" value="Histidine kinase-like ATPase, C-terminal domain"/>
    <property type="match status" value="1"/>
</dbReference>
<evidence type="ECO:0000256" key="8">
    <source>
        <dbReference type="ARBA" id="ARBA00023012"/>
    </source>
</evidence>
<dbReference type="Proteomes" id="UP000037146">
    <property type="component" value="Unassembled WGS sequence"/>
</dbReference>
<organism evidence="11 12">
    <name type="scientific">Peribacillus loiseleuriae</name>
    <dbReference type="NCBI Taxonomy" id="1679170"/>
    <lineage>
        <taxon>Bacteria</taxon>
        <taxon>Bacillati</taxon>
        <taxon>Bacillota</taxon>
        <taxon>Bacilli</taxon>
        <taxon>Bacillales</taxon>
        <taxon>Bacillaceae</taxon>
        <taxon>Peribacillus</taxon>
    </lineage>
</organism>
<keyword evidence="6" id="KW-0418">Kinase</keyword>
<dbReference type="AlphaFoldDB" id="A0A0K9GSZ4"/>
<dbReference type="PRINTS" id="PR00344">
    <property type="entry name" value="BCTRLSENSOR"/>
</dbReference>
<dbReference type="GO" id="GO:0005524">
    <property type="term" value="F:ATP binding"/>
    <property type="evidence" value="ECO:0007669"/>
    <property type="project" value="UniProtKB-KW"/>
</dbReference>
<comment type="caution">
    <text evidence="11">The sequence shown here is derived from an EMBL/GenBank/DDBJ whole genome shotgun (WGS) entry which is preliminary data.</text>
</comment>
<evidence type="ECO:0000313" key="12">
    <source>
        <dbReference type="Proteomes" id="UP000037146"/>
    </source>
</evidence>
<gene>
    <name evidence="11" type="ORF">AC625_09610</name>
</gene>
<keyword evidence="5" id="KW-0547">Nucleotide-binding</keyword>
<dbReference type="PROSITE" id="PS50113">
    <property type="entry name" value="PAC"/>
    <property type="match status" value="1"/>
</dbReference>
<sequence>MELQIESKYIDFHQLIEYSLNSIWIVGSEEKILYSNRACLKLLKLDSPEDILYKNFCVFLPLDIHDSCKEQVKRVLKKQKKIELIESKMIRSDGGTIDVEVRIAPFYLENKILAQIIIQDITDRKITERLLNDREKLASIGQIAAGIAHEIKNPLTSVKGFLQLLKESQSHPYLDMMESELEKALDTLQNLLQVSKPDLADESFVQIDLCKELASILSLFQEKLYNVEVEMDLRDSERKANGKRNLFLKAFFNLIKNAFESIQGKGKIRIEHYYKNGWIHIKVSDTGVGISGDKLKMLGTPFFSTKSEGTGLGLTQVFTTIHEHGGNIRVQSIVGEGTTFHVQLPVK</sequence>
<dbReference type="Gene3D" id="3.30.450.20">
    <property type="entry name" value="PAS domain"/>
    <property type="match status" value="1"/>
</dbReference>
<dbReference type="InterPro" id="IPR000700">
    <property type="entry name" value="PAS-assoc_C"/>
</dbReference>
<proteinExistence type="predicted"/>
<dbReference type="InterPro" id="IPR000014">
    <property type="entry name" value="PAS"/>
</dbReference>
<dbReference type="Pfam" id="PF00512">
    <property type="entry name" value="HisKA"/>
    <property type="match status" value="1"/>
</dbReference>
<dbReference type="InterPro" id="IPR036097">
    <property type="entry name" value="HisK_dim/P_sf"/>
</dbReference>
<dbReference type="InterPro" id="IPR004358">
    <property type="entry name" value="Sig_transdc_His_kin-like_C"/>
</dbReference>
<dbReference type="OrthoDB" id="9815750at2"/>
<reference evidence="12" key="1">
    <citation type="submission" date="2015-07" db="EMBL/GenBank/DDBJ databases">
        <title>Genome sequencing project for genomic taxonomy and phylogenomics of Bacillus-like bacteria.</title>
        <authorList>
            <person name="Liu B."/>
            <person name="Wang J."/>
            <person name="Zhu Y."/>
            <person name="Liu G."/>
            <person name="Chen Q."/>
            <person name="Chen Z."/>
            <person name="Lan J."/>
            <person name="Che J."/>
            <person name="Ge C."/>
            <person name="Shi H."/>
            <person name="Pan Z."/>
            <person name="Liu X."/>
        </authorList>
    </citation>
    <scope>NUCLEOTIDE SEQUENCE [LARGE SCALE GENOMIC DNA]</scope>
    <source>
        <strain evidence="12">FJAT-27997</strain>
    </source>
</reference>
<dbReference type="Pfam" id="PF02518">
    <property type="entry name" value="HATPase_c"/>
    <property type="match status" value="1"/>
</dbReference>
<protein>
    <recommendedName>
        <fullName evidence="2">histidine kinase</fullName>
        <ecNumber evidence="2">2.7.13.3</ecNumber>
    </recommendedName>
</protein>
<dbReference type="SUPFAM" id="SSF55874">
    <property type="entry name" value="ATPase domain of HSP90 chaperone/DNA topoisomerase II/histidine kinase"/>
    <property type="match status" value="1"/>
</dbReference>
<dbReference type="PANTHER" id="PTHR43065:SF46">
    <property type="entry name" value="C4-DICARBOXYLATE TRANSPORT SENSOR PROTEIN DCTB"/>
    <property type="match status" value="1"/>
</dbReference>
<dbReference type="EC" id="2.7.13.3" evidence="2"/>
<dbReference type="InterPro" id="IPR036890">
    <property type="entry name" value="HATPase_C_sf"/>
</dbReference>
<keyword evidence="7" id="KW-0067">ATP-binding</keyword>
<dbReference type="InterPro" id="IPR003594">
    <property type="entry name" value="HATPase_dom"/>
</dbReference>
<dbReference type="STRING" id="1679170.AC625_09610"/>
<dbReference type="InterPro" id="IPR005467">
    <property type="entry name" value="His_kinase_dom"/>
</dbReference>
<dbReference type="GO" id="GO:0000155">
    <property type="term" value="F:phosphorelay sensor kinase activity"/>
    <property type="evidence" value="ECO:0007669"/>
    <property type="project" value="InterPro"/>
</dbReference>
<dbReference type="PATRIC" id="fig|1679170.3.peg.2128"/>
<dbReference type="RefSeq" id="WP_049681106.1">
    <property type="nucleotide sequence ID" value="NZ_LFZW01000001.1"/>
</dbReference>
<accession>A0A0K9GSZ4</accession>
<evidence type="ECO:0000256" key="3">
    <source>
        <dbReference type="ARBA" id="ARBA00022553"/>
    </source>
</evidence>
<evidence type="ECO:0000256" key="1">
    <source>
        <dbReference type="ARBA" id="ARBA00000085"/>
    </source>
</evidence>
<comment type="catalytic activity">
    <reaction evidence="1">
        <text>ATP + protein L-histidine = ADP + protein N-phospho-L-histidine.</text>
        <dbReference type="EC" id="2.7.13.3"/>
    </reaction>
</comment>
<name>A0A0K9GSZ4_9BACI</name>
<evidence type="ECO:0000256" key="5">
    <source>
        <dbReference type="ARBA" id="ARBA00022741"/>
    </source>
</evidence>
<dbReference type="SMART" id="SM00387">
    <property type="entry name" value="HATPase_c"/>
    <property type="match status" value="1"/>
</dbReference>
<evidence type="ECO:0000256" key="6">
    <source>
        <dbReference type="ARBA" id="ARBA00022777"/>
    </source>
</evidence>
<evidence type="ECO:0000256" key="4">
    <source>
        <dbReference type="ARBA" id="ARBA00022679"/>
    </source>
</evidence>
<evidence type="ECO:0000259" key="9">
    <source>
        <dbReference type="PROSITE" id="PS50109"/>
    </source>
</evidence>
<dbReference type="NCBIfam" id="TIGR00229">
    <property type="entry name" value="sensory_box"/>
    <property type="match status" value="1"/>
</dbReference>
<evidence type="ECO:0000256" key="7">
    <source>
        <dbReference type="ARBA" id="ARBA00022840"/>
    </source>
</evidence>
<dbReference type="PANTHER" id="PTHR43065">
    <property type="entry name" value="SENSOR HISTIDINE KINASE"/>
    <property type="match status" value="1"/>
</dbReference>
<dbReference type="Gene3D" id="1.10.287.130">
    <property type="match status" value="1"/>
</dbReference>
<dbReference type="SMART" id="SM00388">
    <property type="entry name" value="HisKA"/>
    <property type="match status" value="1"/>
</dbReference>
<dbReference type="Pfam" id="PF13426">
    <property type="entry name" value="PAS_9"/>
    <property type="match status" value="1"/>
</dbReference>
<feature type="domain" description="PAC" evidence="10">
    <location>
        <begin position="83"/>
        <end position="133"/>
    </location>
</feature>
<feature type="domain" description="Histidine kinase" evidence="9">
    <location>
        <begin position="146"/>
        <end position="347"/>
    </location>
</feature>
<dbReference type="PROSITE" id="PS50109">
    <property type="entry name" value="HIS_KIN"/>
    <property type="match status" value="1"/>
</dbReference>
<dbReference type="CDD" id="cd00130">
    <property type="entry name" value="PAS"/>
    <property type="match status" value="1"/>
</dbReference>
<dbReference type="SUPFAM" id="SSF47384">
    <property type="entry name" value="Homodimeric domain of signal transducing histidine kinase"/>
    <property type="match status" value="1"/>
</dbReference>